<protein>
    <submittedName>
        <fullName evidence="1">Jg26956 protein</fullName>
    </submittedName>
</protein>
<evidence type="ECO:0000313" key="2">
    <source>
        <dbReference type="Proteomes" id="UP000838756"/>
    </source>
</evidence>
<feature type="non-terminal residue" evidence="1">
    <location>
        <position position="1"/>
    </location>
</feature>
<accession>A0A8S4QXZ7</accession>
<gene>
    <name evidence="1" type="primary">jg26956</name>
    <name evidence="1" type="ORF">PAEG_LOCUS5806</name>
</gene>
<organism evidence="1 2">
    <name type="scientific">Pararge aegeria aegeria</name>
    <dbReference type="NCBI Taxonomy" id="348720"/>
    <lineage>
        <taxon>Eukaryota</taxon>
        <taxon>Metazoa</taxon>
        <taxon>Ecdysozoa</taxon>
        <taxon>Arthropoda</taxon>
        <taxon>Hexapoda</taxon>
        <taxon>Insecta</taxon>
        <taxon>Pterygota</taxon>
        <taxon>Neoptera</taxon>
        <taxon>Endopterygota</taxon>
        <taxon>Lepidoptera</taxon>
        <taxon>Glossata</taxon>
        <taxon>Ditrysia</taxon>
        <taxon>Papilionoidea</taxon>
        <taxon>Nymphalidae</taxon>
        <taxon>Satyrinae</taxon>
        <taxon>Satyrini</taxon>
        <taxon>Parargina</taxon>
        <taxon>Pararge</taxon>
    </lineage>
</organism>
<evidence type="ECO:0000313" key="1">
    <source>
        <dbReference type="EMBL" id="CAH2217930.1"/>
    </source>
</evidence>
<keyword evidence="2" id="KW-1185">Reference proteome</keyword>
<name>A0A8S4QXZ7_9NEOP</name>
<dbReference type="Proteomes" id="UP000838756">
    <property type="component" value="Unassembled WGS sequence"/>
</dbReference>
<dbReference type="AlphaFoldDB" id="A0A8S4QXZ7"/>
<reference evidence="1" key="1">
    <citation type="submission" date="2022-03" db="EMBL/GenBank/DDBJ databases">
        <authorList>
            <person name="Lindestad O."/>
        </authorList>
    </citation>
    <scope>NUCLEOTIDE SEQUENCE</scope>
</reference>
<sequence length="125" mass="14558">SVKENIVRKPESSTSYPQRCVESTNPHWASVVYYGHCGRTRTNADKKLRCYPVDNIYQIIMEYCSYLWAGAPLYQLLPFDRIQKRAVRLVDNPKLTCSLNPWGTEELFALIPPSLFSDRTSRRRN</sequence>
<dbReference type="EMBL" id="CAKXAJ010018812">
    <property type="protein sequence ID" value="CAH2217930.1"/>
    <property type="molecule type" value="Genomic_DNA"/>
</dbReference>
<comment type="caution">
    <text evidence="1">The sequence shown here is derived from an EMBL/GenBank/DDBJ whole genome shotgun (WGS) entry which is preliminary data.</text>
</comment>
<dbReference type="OrthoDB" id="7480422at2759"/>
<proteinExistence type="predicted"/>